<protein>
    <submittedName>
        <fullName evidence="4">ADP-ribosylglycohydrolase</fullName>
    </submittedName>
</protein>
<dbReference type="AlphaFoldDB" id="A0A075LJR7"/>
<comment type="similarity">
    <text evidence="1">Belongs to the ADP-ribosylglycohydrolase family.</text>
</comment>
<feature type="binding site" evidence="3">
    <location>
        <position position="283"/>
    </location>
    <ligand>
        <name>Mg(2+)</name>
        <dbReference type="ChEBI" id="CHEBI:18420"/>
        <label>1</label>
    </ligand>
</feature>
<feature type="binding site" evidence="3">
    <location>
        <position position="71"/>
    </location>
    <ligand>
        <name>Mg(2+)</name>
        <dbReference type="ChEBI" id="CHEBI:18420"/>
        <label>1</label>
    </ligand>
</feature>
<dbReference type="RefSeq" id="WP_038559649.1">
    <property type="nucleotide sequence ID" value="NZ_CP008876.1"/>
</dbReference>
<keyword evidence="3" id="KW-0479">Metal-binding</keyword>
<feature type="binding site" evidence="3">
    <location>
        <position position="72"/>
    </location>
    <ligand>
        <name>Mg(2+)</name>
        <dbReference type="ChEBI" id="CHEBI:18420"/>
        <label>1</label>
    </ligand>
</feature>
<dbReference type="SUPFAM" id="SSF101478">
    <property type="entry name" value="ADP-ribosylglycohydrolase"/>
    <property type="match status" value="1"/>
</dbReference>
<evidence type="ECO:0000256" key="1">
    <source>
        <dbReference type="ARBA" id="ARBA00010702"/>
    </source>
</evidence>
<sequence length="341" mass="38796">MSGRRMEDRWNDDNKINLSLKIKKRVLPTMYGGILGDLIGVPVEFKKRGTFNINDITGYGTHNQPPGTWSDDTSLTLCLIENIIENGNIDNLMDKFVRYRDSGYFTPFGKTFDIGIATSKAIERYKNEVPAPKCGGDSEYDNGNGAIMRIAPIAFLLYNDFNFKRKAEIIKTYTEITHSHPRAIVGSIIFVELLLRLYHNNSLSNALKGIQNLFVENFNEDHAYRTELHHYKRIFEEDFLKLPINEIASDGYVVHTLEAAIWSFGNTTTFKEAILTAVNLGDDTDTVASITGSLAGMYYKMGLIPNEWLDKIVKKEFIDNLIKKYYEFCADKAVMEEYGSL</sequence>
<keyword evidence="2" id="KW-0378">Hydrolase</keyword>
<dbReference type="InterPro" id="IPR036705">
    <property type="entry name" value="Ribosyl_crysJ1_sf"/>
</dbReference>
<dbReference type="KEGG" id="tap:GZ22_05785"/>
<dbReference type="Proteomes" id="UP000027980">
    <property type="component" value="Chromosome"/>
</dbReference>
<dbReference type="Gene3D" id="1.10.4080.10">
    <property type="entry name" value="ADP-ribosylation/Crystallin J1"/>
    <property type="match status" value="1"/>
</dbReference>
<reference evidence="4 5" key="1">
    <citation type="submission" date="2014-07" db="EMBL/GenBank/DDBJ databases">
        <title>Complete genome sequence of a moderately halophilic bacterium Terribacillus aidingensis MP602, isolated from Cryptomeria fortunei in Tianmu mountain in China.</title>
        <authorList>
            <person name="Wang Y."/>
            <person name="Lu P."/>
            <person name="Zhang L."/>
        </authorList>
    </citation>
    <scope>NUCLEOTIDE SEQUENCE [LARGE SCALE GENOMIC DNA]</scope>
    <source>
        <strain evidence="4 5">MP602</strain>
    </source>
</reference>
<keyword evidence="3" id="KW-0460">Magnesium</keyword>
<feature type="binding site" evidence="3">
    <location>
        <position position="285"/>
    </location>
    <ligand>
        <name>Mg(2+)</name>
        <dbReference type="ChEBI" id="CHEBI:18420"/>
        <label>1</label>
    </ligand>
</feature>
<dbReference type="GeneID" id="34221467"/>
<evidence type="ECO:0000313" key="4">
    <source>
        <dbReference type="EMBL" id="AIF66177.1"/>
    </source>
</evidence>
<proteinExistence type="inferred from homology"/>
<dbReference type="GO" id="GO:0046872">
    <property type="term" value="F:metal ion binding"/>
    <property type="evidence" value="ECO:0007669"/>
    <property type="project" value="UniProtKB-KW"/>
</dbReference>
<dbReference type="OrthoDB" id="9798107at2"/>
<dbReference type="InterPro" id="IPR005502">
    <property type="entry name" value="Ribosyl_crysJ1"/>
</dbReference>
<dbReference type="HOGENOM" id="CLU_024566_8_1_9"/>
<evidence type="ECO:0000256" key="3">
    <source>
        <dbReference type="PIRSR" id="PIRSR605502-1"/>
    </source>
</evidence>
<dbReference type="Pfam" id="PF03747">
    <property type="entry name" value="ADP_ribosyl_GH"/>
    <property type="match status" value="1"/>
</dbReference>
<name>A0A075LJR7_9BACI</name>
<dbReference type="EMBL" id="CP008876">
    <property type="protein sequence ID" value="AIF66177.1"/>
    <property type="molecule type" value="Genomic_DNA"/>
</dbReference>
<organism evidence="4 5">
    <name type="scientific">Terribacillus saccharophilus</name>
    <dbReference type="NCBI Taxonomy" id="361277"/>
    <lineage>
        <taxon>Bacteria</taxon>
        <taxon>Bacillati</taxon>
        <taxon>Bacillota</taxon>
        <taxon>Bacilli</taxon>
        <taxon>Bacillales</taxon>
        <taxon>Bacillaceae</taxon>
        <taxon>Terribacillus</taxon>
    </lineage>
</organism>
<comment type="cofactor">
    <cofactor evidence="3">
        <name>Mg(2+)</name>
        <dbReference type="ChEBI" id="CHEBI:18420"/>
    </cofactor>
    <text evidence="3">Binds 2 magnesium ions per subunit.</text>
</comment>
<dbReference type="GO" id="GO:0016787">
    <property type="term" value="F:hydrolase activity"/>
    <property type="evidence" value="ECO:0007669"/>
    <property type="project" value="UniProtKB-KW"/>
</dbReference>
<dbReference type="PANTHER" id="PTHR16222:SF24">
    <property type="entry name" value="ADP-RIBOSYLHYDROLASE ARH3"/>
    <property type="match status" value="1"/>
</dbReference>
<evidence type="ECO:0000256" key="2">
    <source>
        <dbReference type="ARBA" id="ARBA00022801"/>
    </source>
</evidence>
<feature type="binding site" evidence="3">
    <location>
        <position position="286"/>
    </location>
    <ligand>
        <name>Mg(2+)</name>
        <dbReference type="ChEBI" id="CHEBI:18420"/>
        <label>1</label>
    </ligand>
</feature>
<evidence type="ECO:0000313" key="5">
    <source>
        <dbReference type="Proteomes" id="UP000027980"/>
    </source>
</evidence>
<dbReference type="PANTHER" id="PTHR16222">
    <property type="entry name" value="ADP-RIBOSYLGLYCOHYDROLASE"/>
    <property type="match status" value="1"/>
</dbReference>
<feature type="binding site" evidence="3">
    <location>
        <position position="70"/>
    </location>
    <ligand>
        <name>Mg(2+)</name>
        <dbReference type="ChEBI" id="CHEBI:18420"/>
        <label>1</label>
    </ligand>
</feature>
<dbReference type="InterPro" id="IPR050792">
    <property type="entry name" value="ADP-ribosylglycohydrolase"/>
</dbReference>
<accession>A0A075LJR7</accession>
<gene>
    <name evidence="4" type="ORF">GZ22_05785</name>
</gene>